<reference evidence="10" key="2">
    <citation type="submission" date="2025-08" db="UniProtKB">
        <authorList>
            <consortium name="Ensembl"/>
        </authorList>
    </citation>
    <scope>IDENTIFICATION</scope>
</reference>
<evidence type="ECO:0000259" key="9">
    <source>
        <dbReference type="PROSITE" id="PS50853"/>
    </source>
</evidence>
<dbReference type="GeneID" id="114662061"/>
<dbReference type="GO" id="GO:0005667">
    <property type="term" value="C:transcription regulator complex"/>
    <property type="evidence" value="ECO:0007669"/>
    <property type="project" value="TreeGrafter"/>
</dbReference>
<comment type="similarity">
    <text evidence="2">Belongs to the MCAF family.</text>
</comment>
<feature type="region of interest" description="Disordered" evidence="8">
    <location>
        <begin position="539"/>
        <end position="566"/>
    </location>
</feature>
<feature type="compositionally biased region" description="Polar residues" evidence="8">
    <location>
        <begin position="697"/>
        <end position="718"/>
    </location>
</feature>
<feature type="compositionally biased region" description="Low complexity" evidence="8">
    <location>
        <begin position="875"/>
        <end position="888"/>
    </location>
</feature>
<feature type="region of interest" description="Disordered" evidence="8">
    <location>
        <begin position="696"/>
        <end position="894"/>
    </location>
</feature>
<organism evidence="10 11">
    <name type="scientific">Erpetoichthys calabaricus</name>
    <name type="common">Rope fish</name>
    <name type="synonym">Calamoichthys calabaricus</name>
    <dbReference type="NCBI Taxonomy" id="27687"/>
    <lineage>
        <taxon>Eukaryota</taxon>
        <taxon>Metazoa</taxon>
        <taxon>Chordata</taxon>
        <taxon>Craniata</taxon>
        <taxon>Vertebrata</taxon>
        <taxon>Euteleostomi</taxon>
        <taxon>Actinopterygii</taxon>
        <taxon>Polypteriformes</taxon>
        <taxon>Polypteridae</taxon>
        <taxon>Erpetoichthys</taxon>
    </lineage>
</organism>
<dbReference type="InterPro" id="IPR056565">
    <property type="entry name" value="Fn3_ATF7IP"/>
</dbReference>
<accession>A0A8C4SA02</accession>
<feature type="compositionally biased region" description="Pro residues" evidence="8">
    <location>
        <begin position="1008"/>
        <end position="1022"/>
    </location>
</feature>
<dbReference type="InterPro" id="IPR003961">
    <property type="entry name" value="FN3_dom"/>
</dbReference>
<protein>
    <recommendedName>
        <fullName evidence="9">Fibronectin type-III domain-containing protein</fullName>
    </recommendedName>
</protein>
<dbReference type="GO" id="GO:0006355">
    <property type="term" value="P:regulation of DNA-templated transcription"/>
    <property type="evidence" value="ECO:0007669"/>
    <property type="project" value="TreeGrafter"/>
</dbReference>
<sequence length="1139" mass="121456">METVEEPQKKIFKARKTMRTSDRQQLEVVHKAKEEFLQKQGQGVVEESATTGAPSPVPTPPPTPSTPLVNGKHNSNENGDLEQPDSPTVADKATSSPKSLSEDIQESEKMEELEPTSSVNINQKETVESELYEDISEPSPYSESPQDARVSQSLPAKVVQEQPEEVKTTENVREVEDTNSTTIKTIEDKGNAGKLADDGSPAENKEPSLESKVPEIKSVSPTPAPSPIVLLMPLEVEHRDKSPTQLEDIGDLAISSSVEGNSEDFSDSLVKNKQNERNVDSETEEKASSDERLEAGSPGPSVSTTAMETETGDSEEIIPILEKLAPSSSAPLSPSSPPSEDVLSPAQSPSRQDSSDLVPREGFLVLSDEDEGEKDRMDCEEVQKDTVQSTATLPEETDSTNVAEVETVEEPKTSSNLELVAEPETEDLEMSTQRKRSCSDDVEVLSEPKRRRFLEGNYEAELELKITAARADVHQKLEKIVQRILEEKIRALQWSVFDKTLEELKSRVEKIDCSKRHEAVLTGLQAKISRLSKKFGAANQAQDEARKQQEISASQADLSSGAATTTYRRNVHTVRKMLETKRNDTPAQQPATVISANQGGSQTTNVQIKAVAPSTVAVTGAASIVGTSQPIVATAGTASNGGVSTTVTQSGGQAIPLQSMPVIFHVPVAVTSQPQIVQAPQGTIMTTQAQGMELVPVSSSATSGSLPGGSTANKSMLSTPPRVMQTVPASSNSTVSSPGGQTVSQVSITRTPLSTSVTYGTTTTTRTLVQPKSQASTAPASQSSSETTAVGVASKTDNQTAIRSAESSSGKSTAQGTRVVGNGPVIDLTEDDDDVQVTGVKRAPVQVTQPAQSNVHTPSARPVQSTQLPNPSPSTPTVATTPTTAPAVTTPPTPVLQTTTMHVLPTTQTTVNVMQRTTPQQAVAVTTRTPTQSQVQRTPVSSQVVYTTAPGSSRVAASQQTSTVARQGSPQTSANATRSNTQMTTYTANGPQLTIHHRAGQETSRPVHPAPLPEAPVPPRLPPEAASTSAPQKPQLKLARVQSQNGIVLSWCVAEVDRTCAAVDSYHLYAYHEDPNASSASQWKKIGEVKALPLPMACTLTQFVSGSKYYFAVRAKDIYGRFGPFCDPQSTDVIATQNS</sequence>
<dbReference type="InterPro" id="IPR026085">
    <property type="entry name" value="ATF7-int"/>
</dbReference>
<keyword evidence="7" id="KW-0539">Nucleus</keyword>
<feature type="compositionally biased region" description="Basic and acidic residues" evidence="8">
    <location>
        <begin position="273"/>
        <end position="294"/>
    </location>
</feature>
<feature type="compositionally biased region" description="Polar residues" evidence="8">
    <location>
        <begin position="846"/>
        <end position="869"/>
    </location>
</feature>
<dbReference type="Proteomes" id="UP000694620">
    <property type="component" value="Chromosome 12"/>
</dbReference>
<reference evidence="10" key="1">
    <citation type="submission" date="2021-06" db="EMBL/GenBank/DDBJ databases">
        <authorList>
            <consortium name="Wellcome Sanger Institute Data Sharing"/>
        </authorList>
    </citation>
    <scope>NUCLEOTIDE SEQUENCE [LARGE SCALE GENOMIC DNA]</scope>
</reference>
<proteinExistence type="inferred from homology"/>
<dbReference type="InterPro" id="IPR036116">
    <property type="entry name" value="FN3_sf"/>
</dbReference>
<dbReference type="AlphaFoldDB" id="A0A8C4SA02"/>
<evidence type="ECO:0000256" key="2">
    <source>
        <dbReference type="ARBA" id="ARBA00010344"/>
    </source>
</evidence>
<feature type="compositionally biased region" description="Basic and acidic residues" evidence="8">
    <location>
        <begin position="164"/>
        <end position="176"/>
    </location>
</feature>
<feature type="compositionally biased region" description="Polar residues" evidence="8">
    <location>
        <begin position="139"/>
        <end position="154"/>
    </location>
</feature>
<feature type="region of interest" description="Disordered" evidence="8">
    <location>
        <begin position="1000"/>
        <end position="1036"/>
    </location>
</feature>
<feature type="compositionally biased region" description="Basic and acidic residues" evidence="8">
    <location>
        <begin position="373"/>
        <end position="384"/>
    </location>
</feature>
<dbReference type="Pfam" id="PF16788">
    <property type="entry name" value="ATF7IP_BD"/>
    <property type="match status" value="1"/>
</dbReference>
<feature type="compositionally biased region" description="Polar residues" evidence="8">
    <location>
        <begin position="795"/>
        <end position="816"/>
    </location>
</feature>
<dbReference type="Ensembl" id="ENSECRT00000013856.1">
    <property type="protein sequence ID" value="ENSECRP00000013619.1"/>
    <property type="gene ID" value="ENSECRG00000009094.1"/>
</dbReference>
<gene>
    <name evidence="10" type="primary">atf7ip</name>
</gene>
<name>A0A8C4SA02_ERPCA</name>
<feature type="region of interest" description="Disordered" evidence="8">
    <location>
        <begin position="1"/>
        <end position="400"/>
    </location>
</feature>
<feature type="compositionally biased region" description="Polar residues" evidence="8">
    <location>
        <begin position="550"/>
        <end position="566"/>
    </location>
</feature>
<dbReference type="PROSITE" id="PS50853">
    <property type="entry name" value="FN3"/>
    <property type="match status" value="1"/>
</dbReference>
<dbReference type="GO" id="GO:0003712">
    <property type="term" value="F:transcription coregulator activity"/>
    <property type="evidence" value="ECO:0007669"/>
    <property type="project" value="TreeGrafter"/>
</dbReference>
<dbReference type="InterPro" id="IPR031870">
    <property type="entry name" value="ATF7IP_BD"/>
</dbReference>
<dbReference type="CTD" id="55729"/>
<keyword evidence="5" id="KW-0010">Activator</keyword>
<feature type="compositionally biased region" description="Basic and acidic residues" evidence="8">
    <location>
        <begin position="185"/>
        <end position="215"/>
    </location>
</feature>
<feature type="compositionally biased region" description="Low complexity" evidence="8">
    <location>
        <begin position="324"/>
        <end position="333"/>
    </location>
</feature>
<feature type="compositionally biased region" description="Pro residues" evidence="8">
    <location>
        <begin position="55"/>
        <end position="65"/>
    </location>
</feature>
<evidence type="ECO:0000313" key="11">
    <source>
        <dbReference type="Proteomes" id="UP000694620"/>
    </source>
</evidence>
<reference evidence="10" key="3">
    <citation type="submission" date="2025-09" db="UniProtKB">
        <authorList>
            <consortium name="Ensembl"/>
        </authorList>
    </citation>
    <scope>IDENTIFICATION</scope>
</reference>
<evidence type="ECO:0000256" key="4">
    <source>
        <dbReference type="ARBA" id="ARBA00023015"/>
    </source>
</evidence>
<dbReference type="GeneTree" id="ENSGT00530000063707"/>
<evidence type="ECO:0000256" key="6">
    <source>
        <dbReference type="ARBA" id="ARBA00023163"/>
    </source>
</evidence>
<dbReference type="PANTHER" id="PTHR23210:SF26">
    <property type="entry name" value="ACTIVATING TRANSCRIPTION FACTOR 7-INTERACTING PROTEIN 1"/>
    <property type="match status" value="1"/>
</dbReference>
<evidence type="ECO:0000256" key="7">
    <source>
        <dbReference type="ARBA" id="ARBA00023242"/>
    </source>
</evidence>
<keyword evidence="4" id="KW-0805">Transcription regulation</keyword>
<evidence type="ECO:0000256" key="5">
    <source>
        <dbReference type="ARBA" id="ARBA00023159"/>
    </source>
</evidence>
<evidence type="ECO:0000256" key="3">
    <source>
        <dbReference type="ARBA" id="ARBA00022491"/>
    </source>
</evidence>
<evidence type="ECO:0000313" key="10">
    <source>
        <dbReference type="Ensembl" id="ENSECRP00000013619.1"/>
    </source>
</evidence>
<feature type="compositionally biased region" description="Polar residues" evidence="8">
    <location>
        <begin position="727"/>
        <end position="750"/>
    </location>
</feature>
<comment type="subcellular location">
    <subcellularLocation>
        <location evidence="1">Nucleus</location>
    </subcellularLocation>
</comment>
<dbReference type="PANTHER" id="PTHR23210">
    <property type="entry name" value="ACTIVATING TRANSCRIPTION FACTOR 7 INTERACTING PROTEIN"/>
    <property type="match status" value="1"/>
</dbReference>
<evidence type="ECO:0000256" key="1">
    <source>
        <dbReference type="ARBA" id="ARBA00004123"/>
    </source>
</evidence>
<dbReference type="GO" id="GO:0005634">
    <property type="term" value="C:nucleus"/>
    <property type="evidence" value="ECO:0007669"/>
    <property type="project" value="UniProtKB-SubCell"/>
</dbReference>
<feature type="compositionally biased region" description="Basic and acidic residues" evidence="8">
    <location>
        <begin position="19"/>
        <end position="37"/>
    </location>
</feature>
<evidence type="ECO:0000256" key="8">
    <source>
        <dbReference type="SAM" id="MobiDB-lite"/>
    </source>
</evidence>
<keyword evidence="3" id="KW-0678">Repressor</keyword>
<feature type="compositionally biased region" description="Polar residues" evidence="8">
    <location>
        <begin position="115"/>
        <end position="124"/>
    </location>
</feature>
<feature type="region of interest" description="Disordered" evidence="8">
    <location>
        <begin position="950"/>
        <end position="981"/>
    </location>
</feature>
<keyword evidence="11" id="KW-1185">Reference proteome</keyword>
<feature type="compositionally biased region" description="Low complexity" evidence="8">
    <location>
        <begin position="751"/>
        <end position="789"/>
    </location>
</feature>
<dbReference type="RefSeq" id="XP_028671213.1">
    <property type="nucleotide sequence ID" value="XM_028815380.2"/>
</dbReference>
<feature type="domain" description="Fibronectin type-III" evidence="9">
    <location>
        <begin position="1030"/>
        <end position="1139"/>
    </location>
</feature>
<dbReference type="Pfam" id="PF16794">
    <property type="entry name" value="fn3_4"/>
    <property type="match status" value="1"/>
</dbReference>
<keyword evidence="6" id="KW-0804">Transcription</keyword>
<dbReference type="SUPFAM" id="SSF49265">
    <property type="entry name" value="Fibronectin type III"/>
    <property type="match status" value="1"/>
</dbReference>